<dbReference type="Gene3D" id="1.20.120.220">
    <property type="entry name" value="ATP synthase, F0 complex, subunit A"/>
    <property type="match status" value="1"/>
</dbReference>
<reference evidence="13" key="1">
    <citation type="journal article" date="2021" name="Environ. Microbiol.">
        <title>Genomic characterization of three novel Desulfobacterota classes expand the metabolic and phylogenetic diversity of the phylum.</title>
        <authorList>
            <person name="Murphy C.L."/>
            <person name="Biggerstaff J."/>
            <person name="Eichhorn A."/>
            <person name="Ewing E."/>
            <person name="Shahan R."/>
            <person name="Soriano D."/>
            <person name="Stewart S."/>
            <person name="VanMol K."/>
            <person name="Walker R."/>
            <person name="Walters P."/>
            <person name="Elshahed M.S."/>
            <person name="Youssef N.H."/>
        </authorList>
    </citation>
    <scope>NUCLEOTIDE SEQUENCE</scope>
    <source>
        <strain evidence="13">Zod_Metabat.24</strain>
    </source>
</reference>
<dbReference type="Pfam" id="PF00119">
    <property type="entry name" value="ATP-synt_A"/>
    <property type="match status" value="1"/>
</dbReference>
<dbReference type="InterPro" id="IPR023011">
    <property type="entry name" value="ATP_synth_F0_asu_AS"/>
</dbReference>
<evidence type="ECO:0000256" key="2">
    <source>
        <dbReference type="ARBA" id="ARBA00006810"/>
    </source>
</evidence>
<dbReference type="NCBIfam" id="TIGR01131">
    <property type="entry name" value="ATP_synt_6_or_A"/>
    <property type="match status" value="1"/>
</dbReference>
<feature type="transmembrane region" description="Helical" evidence="11">
    <location>
        <begin position="107"/>
        <end position="125"/>
    </location>
</feature>
<dbReference type="GO" id="GO:0045259">
    <property type="term" value="C:proton-transporting ATP synthase complex"/>
    <property type="evidence" value="ECO:0007669"/>
    <property type="project" value="UniProtKB-KW"/>
</dbReference>
<dbReference type="GO" id="GO:0042777">
    <property type="term" value="P:proton motive force-driven plasma membrane ATP synthesis"/>
    <property type="evidence" value="ECO:0007669"/>
    <property type="project" value="TreeGrafter"/>
</dbReference>
<evidence type="ECO:0000256" key="10">
    <source>
        <dbReference type="ARBA" id="ARBA00023310"/>
    </source>
</evidence>
<evidence type="ECO:0000313" key="13">
    <source>
        <dbReference type="EMBL" id="MBN1574018.1"/>
    </source>
</evidence>
<dbReference type="PROSITE" id="PS00449">
    <property type="entry name" value="ATPASE_A"/>
    <property type="match status" value="1"/>
</dbReference>
<dbReference type="PRINTS" id="PR00123">
    <property type="entry name" value="ATPASEA"/>
</dbReference>
<feature type="transmembrane region" description="Helical" evidence="11">
    <location>
        <begin position="77"/>
        <end position="101"/>
    </location>
</feature>
<keyword evidence="7 11" id="KW-1133">Transmembrane helix</keyword>
<name>A0A9D8KH17_9DELT</name>
<evidence type="ECO:0000256" key="4">
    <source>
        <dbReference type="ARBA" id="ARBA00022547"/>
    </source>
</evidence>
<evidence type="ECO:0000256" key="11">
    <source>
        <dbReference type="HAMAP-Rule" id="MF_01393"/>
    </source>
</evidence>
<keyword evidence="11" id="KW-1003">Cell membrane</keyword>
<sequence length="224" mass="25363">MEHPILFLGYLDKFLGLEEYPHVTYTWLIMIFLSFLAYFYMKRASIVPNPVQNVIELIILALGNLVRETMGEKGMAFMPLLVAEALFIFTANLVGVIPGFNSPTANLNTNAAMAVVVFFITHFVGAKMHGFKYIKQFIGPVWWLIPLMLPIEVISHLSRPLSLSVRLFGNIQGEDLVLLILLFLMPYIMPLPIMFLMLLTSALQTFVFVLLTMLYISGAMEEAH</sequence>
<evidence type="ECO:0000256" key="7">
    <source>
        <dbReference type="ARBA" id="ARBA00022989"/>
    </source>
</evidence>
<feature type="transmembrane region" description="Helical" evidence="11">
    <location>
        <begin position="195"/>
        <end position="216"/>
    </location>
</feature>
<evidence type="ECO:0000256" key="8">
    <source>
        <dbReference type="ARBA" id="ARBA00023065"/>
    </source>
</evidence>
<comment type="similarity">
    <text evidence="2 11 12">Belongs to the ATPase A chain family.</text>
</comment>
<dbReference type="GO" id="GO:0005886">
    <property type="term" value="C:plasma membrane"/>
    <property type="evidence" value="ECO:0007669"/>
    <property type="project" value="UniProtKB-SubCell"/>
</dbReference>
<evidence type="ECO:0000256" key="3">
    <source>
        <dbReference type="ARBA" id="ARBA00022448"/>
    </source>
</evidence>
<dbReference type="PANTHER" id="PTHR42823:SF3">
    <property type="entry name" value="ATP SYNTHASE SUBUNIT A, CHLOROPLASTIC"/>
    <property type="match status" value="1"/>
</dbReference>
<evidence type="ECO:0000313" key="14">
    <source>
        <dbReference type="Proteomes" id="UP000809273"/>
    </source>
</evidence>
<accession>A0A9D8KH17</accession>
<dbReference type="InterPro" id="IPR035908">
    <property type="entry name" value="F0_ATP_A_sf"/>
</dbReference>
<dbReference type="CDD" id="cd00310">
    <property type="entry name" value="ATP-synt_Fo_a_6"/>
    <property type="match status" value="1"/>
</dbReference>
<comment type="caution">
    <text evidence="13">The sequence shown here is derived from an EMBL/GenBank/DDBJ whole genome shotgun (WGS) entry which is preliminary data.</text>
</comment>
<keyword evidence="4 11" id="KW-0138">CF(0)</keyword>
<evidence type="ECO:0000256" key="1">
    <source>
        <dbReference type="ARBA" id="ARBA00004141"/>
    </source>
</evidence>
<dbReference type="GO" id="GO:0046933">
    <property type="term" value="F:proton-transporting ATP synthase activity, rotational mechanism"/>
    <property type="evidence" value="ECO:0007669"/>
    <property type="project" value="UniProtKB-UniRule"/>
</dbReference>
<dbReference type="SUPFAM" id="SSF81336">
    <property type="entry name" value="F1F0 ATP synthase subunit A"/>
    <property type="match status" value="1"/>
</dbReference>
<evidence type="ECO:0000256" key="12">
    <source>
        <dbReference type="RuleBase" id="RU000483"/>
    </source>
</evidence>
<dbReference type="EMBL" id="JAFGIX010000063">
    <property type="protein sequence ID" value="MBN1574018.1"/>
    <property type="molecule type" value="Genomic_DNA"/>
</dbReference>
<proteinExistence type="inferred from homology"/>
<keyword evidence="6 11" id="KW-0375">Hydrogen ion transport</keyword>
<keyword evidence="8 11" id="KW-0406">Ion transport</keyword>
<keyword evidence="5 11" id="KW-0812">Transmembrane</keyword>
<feature type="transmembrane region" description="Helical" evidence="11">
    <location>
        <begin position="167"/>
        <end position="188"/>
    </location>
</feature>
<dbReference type="PANTHER" id="PTHR42823">
    <property type="entry name" value="ATP SYNTHASE SUBUNIT A, CHLOROPLASTIC"/>
    <property type="match status" value="1"/>
</dbReference>
<evidence type="ECO:0000256" key="9">
    <source>
        <dbReference type="ARBA" id="ARBA00023136"/>
    </source>
</evidence>
<comment type="subcellular location">
    <subcellularLocation>
        <location evidence="11 12">Cell membrane</location>
        <topology evidence="11 12">Multi-pass membrane protein</topology>
    </subcellularLocation>
    <subcellularLocation>
        <location evidence="1">Membrane</location>
        <topology evidence="1">Multi-pass membrane protein</topology>
    </subcellularLocation>
</comment>
<dbReference type="InterPro" id="IPR045082">
    <property type="entry name" value="ATP_syn_F0_a_bact/chloroplast"/>
</dbReference>
<protein>
    <recommendedName>
        <fullName evidence="11 12">ATP synthase subunit a</fullName>
    </recommendedName>
    <alternativeName>
        <fullName evidence="11">ATP synthase F0 sector subunit a</fullName>
    </alternativeName>
    <alternativeName>
        <fullName evidence="11">F-ATPase subunit 6</fullName>
    </alternativeName>
</protein>
<keyword evidence="10 11" id="KW-0066">ATP synthesis</keyword>
<comment type="function">
    <text evidence="11 12">Key component of the proton channel; it plays a direct role in the translocation of protons across the membrane.</text>
</comment>
<feature type="transmembrane region" description="Helical" evidence="11">
    <location>
        <begin position="20"/>
        <end position="40"/>
    </location>
</feature>
<keyword evidence="9 11" id="KW-0472">Membrane</keyword>
<feature type="transmembrane region" description="Helical" evidence="11">
    <location>
        <begin position="137"/>
        <end position="155"/>
    </location>
</feature>
<keyword evidence="3 11" id="KW-0813">Transport</keyword>
<dbReference type="InterPro" id="IPR000568">
    <property type="entry name" value="ATP_synth_F0_asu"/>
</dbReference>
<reference evidence="13" key="2">
    <citation type="submission" date="2021-01" db="EMBL/GenBank/DDBJ databases">
        <authorList>
            <person name="Hahn C.R."/>
            <person name="Youssef N.H."/>
            <person name="Elshahed M."/>
        </authorList>
    </citation>
    <scope>NUCLEOTIDE SEQUENCE</scope>
    <source>
        <strain evidence="13">Zod_Metabat.24</strain>
    </source>
</reference>
<dbReference type="Proteomes" id="UP000809273">
    <property type="component" value="Unassembled WGS sequence"/>
</dbReference>
<organism evidence="13 14">
    <name type="scientific">Candidatus Zymogenus saltonus</name>
    <dbReference type="NCBI Taxonomy" id="2844893"/>
    <lineage>
        <taxon>Bacteria</taxon>
        <taxon>Deltaproteobacteria</taxon>
        <taxon>Candidatus Zymogenia</taxon>
        <taxon>Candidatus Zymogeniales</taxon>
        <taxon>Candidatus Zymogenaceae</taxon>
        <taxon>Candidatus Zymogenus</taxon>
    </lineage>
</organism>
<dbReference type="AlphaFoldDB" id="A0A9D8KH17"/>
<gene>
    <name evidence="11 13" type="primary">atpB</name>
    <name evidence="13" type="ORF">JW984_12550</name>
</gene>
<evidence type="ECO:0000256" key="5">
    <source>
        <dbReference type="ARBA" id="ARBA00022692"/>
    </source>
</evidence>
<dbReference type="HAMAP" id="MF_01393">
    <property type="entry name" value="ATP_synth_a_bact"/>
    <property type="match status" value="1"/>
</dbReference>
<evidence type="ECO:0000256" key="6">
    <source>
        <dbReference type="ARBA" id="ARBA00022781"/>
    </source>
</evidence>